<accession>M8D2W6</accession>
<dbReference type="GO" id="GO:0009847">
    <property type="term" value="P:spore germination"/>
    <property type="evidence" value="ECO:0007669"/>
    <property type="project" value="InterPro"/>
</dbReference>
<dbReference type="OrthoDB" id="2381188at2"/>
<evidence type="ECO:0000256" key="3">
    <source>
        <dbReference type="ARBA" id="ARBA00022448"/>
    </source>
</evidence>
<keyword evidence="7 8" id="KW-0472">Membrane</keyword>
<evidence type="ECO:0000256" key="1">
    <source>
        <dbReference type="ARBA" id="ARBA00004141"/>
    </source>
</evidence>
<feature type="transmembrane region" description="Helical" evidence="8">
    <location>
        <begin position="184"/>
        <end position="202"/>
    </location>
</feature>
<evidence type="ECO:0000256" key="2">
    <source>
        <dbReference type="ARBA" id="ARBA00007998"/>
    </source>
</evidence>
<evidence type="ECO:0000256" key="8">
    <source>
        <dbReference type="SAM" id="Phobius"/>
    </source>
</evidence>
<evidence type="ECO:0000256" key="6">
    <source>
        <dbReference type="ARBA" id="ARBA00022989"/>
    </source>
</evidence>
<evidence type="ECO:0000256" key="7">
    <source>
        <dbReference type="ARBA" id="ARBA00023136"/>
    </source>
</evidence>
<feature type="transmembrane region" description="Helical" evidence="8">
    <location>
        <begin position="37"/>
        <end position="60"/>
    </location>
</feature>
<comment type="caution">
    <text evidence="9">The sequence shown here is derived from an EMBL/GenBank/DDBJ whole genome shotgun (WGS) entry which is preliminary data.</text>
</comment>
<keyword evidence="6 8" id="KW-1133">Transmembrane helix</keyword>
<gene>
    <name evidence="9" type="ORF">I532_21940</name>
</gene>
<keyword evidence="5 8" id="KW-0812">Transmembrane</keyword>
<feature type="transmembrane region" description="Helical" evidence="8">
    <location>
        <begin position="330"/>
        <end position="352"/>
    </location>
</feature>
<dbReference type="NCBIfam" id="TIGR00912">
    <property type="entry name" value="2A0309"/>
    <property type="match status" value="1"/>
</dbReference>
<comment type="similarity">
    <text evidence="2">Belongs to the amino acid-polyamine-organocation (APC) superfamily. Spore germination protein (SGP) (TC 2.A.3.9) family.</text>
</comment>
<evidence type="ECO:0000313" key="10">
    <source>
        <dbReference type="Proteomes" id="UP000012081"/>
    </source>
</evidence>
<dbReference type="STRING" id="1300222.I532_21940"/>
<dbReference type="PATRIC" id="fig|1300222.3.peg.4608"/>
<evidence type="ECO:0000256" key="4">
    <source>
        <dbReference type="ARBA" id="ARBA00022544"/>
    </source>
</evidence>
<dbReference type="Proteomes" id="UP000012081">
    <property type="component" value="Unassembled WGS sequence"/>
</dbReference>
<feature type="transmembrane region" description="Helical" evidence="8">
    <location>
        <begin position="143"/>
        <end position="164"/>
    </location>
</feature>
<feature type="transmembrane region" description="Helical" evidence="8">
    <location>
        <begin position="7"/>
        <end position="31"/>
    </location>
</feature>
<dbReference type="PANTHER" id="PTHR34975">
    <property type="entry name" value="SPORE GERMINATION PROTEIN A2"/>
    <property type="match status" value="1"/>
</dbReference>
<dbReference type="AlphaFoldDB" id="M8D2W6"/>
<reference evidence="9 10" key="1">
    <citation type="submission" date="2013-03" db="EMBL/GenBank/DDBJ databases">
        <title>Assembly of a new bacterial strain Brevibacillus borstelensis AK1.</title>
        <authorList>
            <person name="Rajan I."/>
            <person name="PoliReddy D."/>
            <person name="Sugumar T."/>
            <person name="Rathinam K."/>
            <person name="Alqarawi S."/>
            <person name="Khalil A.B."/>
            <person name="Sivakumar N."/>
        </authorList>
    </citation>
    <scope>NUCLEOTIDE SEQUENCE [LARGE SCALE GENOMIC DNA]</scope>
    <source>
        <strain evidence="9 10">AK1</strain>
    </source>
</reference>
<name>M8D2W6_9BACL</name>
<keyword evidence="10" id="KW-1185">Reference proteome</keyword>
<comment type="subcellular location">
    <subcellularLocation>
        <location evidence="1">Membrane</location>
        <topology evidence="1">Multi-pass membrane protein</topology>
    </subcellularLocation>
</comment>
<feature type="transmembrane region" description="Helical" evidence="8">
    <location>
        <begin position="269"/>
        <end position="288"/>
    </location>
</feature>
<dbReference type="InterPro" id="IPR004761">
    <property type="entry name" value="Spore_GerAB"/>
</dbReference>
<proteinExistence type="inferred from homology"/>
<feature type="transmembrane region" description="Helical" evidence="8">
    <location>
        <begin position="214"/>
        <end position="234"/>
    </location>
</feature>
<sequence length="362" mass="41225">MKNGISFIQLIFILMLSNGLMNHVIVIPILLDAARRDAWISVIAVVPLYLLLIWMISYVYRKTGNEPLLVWMKRKYGTGVTRFLSLLLALYVVGLAVITIKDTITWVNLTFAPQAPMFIHALFFSLVCLINSLFGIRSISMVSVFLLPIVVLLGFFVMSTNLQYKDYSYLFPVLEYGWEPVLRGMVYAGAGFSELFLLLLIKHHVGVKVTFWRLAILGLIMVWLTIGPLTGAITEFGPAEAAKLRYPAFEEWRLVKIGLYIEHVDFLSIYQWFSGAFIRVSLAFYLLVEIFNFPDGRKRVWVLVFACLVSMCLALWPYDDIGFYLSLTRFLLPGLLIAALLLTLTLTLLALLSSKKEDLHEQ</sequence>
<dbReference type="Pfam" id="PF03845">
    <property type="entry name" value="Spore_permease"/>
    <property type="match status" value="1"/>
</dbReference>
<dbReference type="RefSeq" id="WP_003391327.1">
    <property type="nucleotide sequence ID" value="NZ_APBN01000014.1"/>
</dbReference>
<dbReference type="GO" id="GO:0016020">
    <property type="term" value="C:membrane"/>
    <property type="evidence" value="ECO:0007669"/>
    <property type="project" value="UniProtKB-SubCell"/>
</dbReference>
<protein>
    <submittedName>
        <fullName evidence="9">Spore germination protein</fullName>
    </submittedName>
</protein>
<dbReference type="PANTHER" id="PTHR34975:SF2">
    <property type="entry name" value="SPORE GERMINATION PROTEIN A2"/>
    <property type="match status" value="1"/>
</dbReference>
<feature type="transmembrane region" description="Helical" evidence="8">
    <location>
        <begin position="300"/>
        <end position="318"/>
    </location>
</feature>
<evidence type="ECO:0000313" key="9">
    <source>
        <dbReference type="EMBL" id="EMT50574.1"/>
    </source>
</evidence>
<feature type="transmembrane region" description="Helical" evidence="8">
    <location>
        <begin position="80"/>
        <end position="98"/>
    </location>
</feature>
<feature type="transmembrane region" description="Helical" evidence="8">
    <location>
        <begin position="118"/>
        <end position="136"/>
    </location>
</feature>
<evidence type="ECO:0000256" key="5">
    <source>
        <dbReference type="ARBA" id="ARBA00022692"/>
    </source>
</evidence>
<keyword evidence="4" id="KW-0309">Germination</keyword>
<dbReference type="EMBL" id="APBN01000014">
    <property type="protein sequence ID" value="EMT50574.1"/>
    <property type="molecule type" value="Genomic_DNA"/>
</dbReference>
<organism evidence="9 10">
    <name type="scientific">Brevibacillus borstelensis AK1</name>
    <dbReference type="NCBI Taxonomy" id="1300222"/>
    <lineage>
        <taxon>Bacteria</taxon>
        <taxon>Bacillati</taxon>
        <taxon>Bacillota</taxon>
        <taxon>Bacilli</taxon>
        <taxon>Bacillales</taxon>
        <taxon>Paenibacillaceae</taxon>
        <taxon>Brevibacillus</taxon>
    </lineage>
</organism>
<keyword evidence="3" id="KW-0813">Transport</keyword>